<dbReference type="AlphaFoldDB" id="A0A087SQT9"/>
<dbReference type="Pfam" id="PF00995">
    <property type="entry name" value="Sec1"/>
    <property type="match status" value="1"/>
</dbReference>
<gene>
    <name evidence="2" type="ORF">F751_5204</name>
</gene>
<proteinExistence type="inferred from homology"/>
<evidence type="ECO:0000313" key="2">
    <source>
        <dbReference type="EMBL" id="KFM28093.1"/>
    </source>
</evidence>
<dbReference type="SUPFAM" id="SSF56815">
    <property type="entry name" value="Sec1/munc18-like (SM) proteins"/>
    <property type="match status" value="1"/>
</dbReference>
<evidence type="ECO:0000256" key="1">
    <source>
        <dbReference type="ARBA" id="ARBA00009884"/>
    </source>
</evidence>
<dbReference type="EMBL" id="KL662162">
    <property type="protein sequence ID" value="KFM28093.1"/>
    <property type="molecule type" value="Genomic_DNA"/>
</dbReference>
<dbReference type="STRING" id="3075.A0A087SQT9"/>
<dbReference type="eggNOG" id="KOG1302">
    <property type="taxonomic scope" value="Eukaryota"/>
</dbReference>
<keyword evidence="3" id="KW-1185">Reference proteome</keyword>
<dbReference type="Gene3D" id="1.25.40.850">
    <property type="match status" value="1"/>
</dbReference>
<organism evidence="2 3">
    <name type="scientific">Auxenochlorella protothecoides</name>
    <name type="common">Green microalga</name>
    <name type="synonym">Chlorella protothecoides</name>
    <dbReference type="NCBI Taxonomy" id="3075"/>
    <lineage>
        <taxon>Eukaryota</taxon>
        <taxon>Viridiplantae</taxon>
        <taxon>Chlorophyta</taxon>
        <taxon>core chlorophytes</taxon>
        <taxon>Trebouxiophyceae</taxon>
        <taxon>Chlorellales</taxon>
        <taxon>Chlorellaceae</taxon>
        <taxon>Auxenochlorella</taxon>
    </lineage>
</organism>
<comment type="similarity">
    <text evidence="1">Belongs to the STXBP/unc-18/SEC1 family.</text>
</comment>
<sequence length="534" mass="57264">MTSAAGKALPSLDKGPLSLRELRDGDRLALLDLLDTIRGRKALVLEADFAAPLSLLVEASTLREHGVELFGVLGDGSALASQLEDREIRQVVYLLHTRLESVHAAVAHVAQCRRLCSSPLEFAWLVMPRVVSLAPRMLERAGLLADVTLLPTPLSWIPLDEDLISLELPDVFREWTADGDPSSLHELASALSSLQQRFGAVARIKAKGTAAVEVAGLLGRMRREQGSEGPAVGQSGIDGMILMDRSVDIVSPACTQLTYEGLLEETMGIRCGQVVLESEGGRKVHGLNSSDAVFVETRDKFYMDARRWINETLRTIQQFRDQGIHSADISALRGFVSELRDKFVRIPLHTSLIEQLAASLASPGFAARQKVEAGLLDGGDELPAILDLMYTGEGAAAVLRLLCLYCAVHGGIPRKAYDGLRRDFLNTYGHEHLLTLAALQRAAFGLLAQEEGAGADATPDIHFTYAGYAPLSVRVVQAALSGSGWGGVEAALGALPGPTAELAQGRRVPCDFLVATTGVVSGRSLVQEFMPPGG</sequence>
<dbReference type="Gene3D" id="3.40.50.2060">
    <property type="match status" value="1"/>
</dbReference>
<dbReference type="InterPro" id="IPR001619">
    <property type="entry name" value="Sec1-like"/>
</dbReference>
<dbReference type="InterPro" id="IPR043155">
    <property type="entry name" value="VPS33_dom3b"/>
</dbReference>
<dbReference type="PANTHER" id="PTHR11679">
    <property type="entry name" value="VESICLE PROTEIN SORTING-ASSOCIATED"/>
    <property type="match status" value="1"/>
</dbReference>
<evidence type="ECO:0000313" key="3">
    <source>
        <dbReference type="Proteomes" id="UP000028924"/>
    </source>
</evidence>
<dbReference type="OrthoDB" id="10262287at2759"/>
<reference evidence="2 3" key="1">
    <citation type="journal article" date="2014" name="BMC Genomics">
        <title>Oil accumulation mechanisms of the oleaginous microalga Chlorella protothecoides revealed through its genome, transcriptomes, and proteomes.</title>
        <authorList>
            <person name="Gao C."/>
            <person name="Wang Y."/>
            <person name="Shen Y."/>
            <person name="Yan D."/>
            <person name="He X."/>
            <person name="Dai J."/>
            <person name="Wu Q."/>
        </authorList>
    </citation>
    <scope>NUCLEOTIDE SEQUENCE [LARGE SCALE GENOMIC DNA]</scope>
    <source>
        <strain evidence="2 3">0710</strain>
    </source>
</reference>
<dbReference type="KEGG" id="apro:F751_5204"/>
<dbReference type="GeneID" id="23616595"/>
<protein>
    <submittedName>
        <fullName evidence="2">Vacuolar protein sorting-associated protein 33-like protein</fullName>
    </submittedName>
</protein>
<name>A0A087SQT9_AUXPR</name>
<dbReference type="Proteomes" id="UP000028924">
    <property type="component" value="Unassembled WGS sequence"/>
</dbReference>
<dbReference type="InterPro" id="IPR036045">
    <property type="entry name" value="Sec1-like_sf"/>
</dbReference>
<dbReference type="Gene3D" id="3.40.50.1910">
    <property type="match status" value="1"/>
</dbReference>
<dbReference type="InterPro" id="IPR043154">
    <property type="entry name" value="Sec-1-like_dom1"/>
</dbReference>
<dbReference type="InterPro" id="IPR027482">
    <property type="entry name" value="Sec1-like_dom2"/>
</dbReference>
<dbReference type="GO" id="GO:0016192">
    <property type="term" value="P:vesicle-mediated transport"/>
    <property type="evidence" value="ECO:0007669"/>
    <property type="project" value="InterPro"/>
</dbReference>
<dbReference type="RefSeq" id="XP_011401105.1">
    <property type="nucleotide sequence ID" value="XM_011402803.1"/>
</dbReference>
<accession>A0A087SQT9</accession>